<dbReference type="Proteomes" id="UP000284375">
    <property type="component" value="Unassembled WGS sequence"/>
</dbReference>
<accession>A0A423VWX6</accession>
<dbReference type="GO" id="GO:0006366">
    <property type="term" value="P:transcription by RNA polymerase II"/>
    <property type="evidence" value="ECO:0007669"/>
    <property type="project" value="InterPro"/>
</dbReference>
<reference evidence="5 6" key="1">
    <citation type="submission" date="2015-09" db="EMBL/GenBank/DDBJ databases">
        <title>Host preference determinants of Valsa canker pathogens revealed by comparative genomics.</title>
        <authorList>
            <person name="Yin Z."/>
            <person name="Huang L."/>
        </authorList>
    </citation>
    <scope>NUCLEOTIDE SEQUENCE [LARGE SCALE GENOMIC DNA]</scope>
    <source>
        <strain evidence="5 6">YSFL</strain>
    </source>
</reference>
<dbReference type="InterPro" id="IPR039913">
    <property type="entry name" value="RPAP1/Rba50"/>
</dbReference>
<evidence type="ECO:0000256" key="1">
    <source>
        <dbReference type="ARBA" id="ARBA00009953"/>
    </source>
</evidence>
<keyword evidence="6" id="KW-1185">Reference proteome</keyword>
<dbReference type="InterPro" id="IPR013929">
    <property type="entry name" value="RPAP1_C"/>
</dbReference>
<dbReference type="EMBL" id="LJZO01000023">
    <property type="protein sequence ID" value="ROV95539.1"/>
    <property type="molecule type" value="Genomic_DNA"/>
</dbReference>
<feature type="compositionally biased region" description="Basic residues" evidence="2">
    <location>
        <begin position="33"/>
        <end position="46"/>
    </location>
</feature>
<organism evidence="5 6">
    <name type="scientific">Cytospora chrysosperma</name>
    <name type="common">Cytospora canker fungus</name>
    <name type="synonym">Sphaeria chrysosperma</name>
    <dbReference type="NCBI Taxonomy" id="252740"/>
    <lineage>
        <taxon>Eukaryota</taxon>
        <taxon>Fungi</taxon>
        <taxon>Dikarya</taxon>
        <taxon>Ascomycota</taxon>
        <taxon>Pezizomycotina</taxon>
        <taxon>Sordariomycetes</taxon>
        <taxon>Sordariomycetidae</taxon>
        <taxon>Diaporthales</taxon>
        <taxon>Cytosporaceae</taxon>
        <taxon>Cytospora</taxon>
    </lineage>
</organism>
<feature type="compositionally biased region" description="Basic and acidic residues" evidence="2">
    <location>
        <begin position="85"/>
        <end position="96"/>
    </location>
</feature>
<evidence type="ECO:0000259" key="3">
    <source>
        <dbReference type="Pfam" id="PF08620"/>
    </source>
</evidence>
<dbReference type="Pfam" id="PF08621">
    <property type="entry name" value="RPAP1_N"/>
    <property type="match status" value="1"/>
</dbReference>
<evidence type="ECO:0000313" key="6">
    <source>
        <dbReference type="Proteomes" id="UP000284375"/>
    </source>
</evidence>
<feature type="domain" description="RPAP1 N-terminal" evidence="4">
    <location>
        <begin position="90"/>
        <end position="132"/>
    </location>
</feature>
<dbReference type="STRING" id="252740.A0A423VWX6"/>
<evidence type="ECO:0000259" key="4">
    <source>
        <dbReference type="Pfam" id="PF08621"/>
    </source>
</evidence>
<sequence>MDFVLDIKEKDVGHVKAPSFPAPKSATTGFPEHKKRAKLSAFKKQRQGPESPISDSQDVPATAKPQAPAPAPAQQSAPGRIGGGQERKIIDQENRDLLASMSPEQIEEERQELLNRLDPRIVQMFLRRANIEETNSPSPFDEPTAALKDEDKAEPPSKPEDSPAVAAENKTTARKDQKRKKSVRFEDDEPPPEPPADLFEAASAPPAPTAPSNADAFAPNGTHFPSPQPLPDLDPSDPDFLQTLHSKYFPSLPADPSKLAWMAPIPTPDSVADRESPYYPGQDSLPISALRFDFKGQLLAPSTSRTIPVTQGLHHHGQAPEAAGYTIAELGILARSAVPAQRCIAFQTLGRILYKLGQGVWGGAEGDLAKGIWRTAQESRVMDSLLEAAEVPEGQGHRGSRSYAIEALWLFEKGGWKEKFQGR</sequence>
<comment type="caution">
    <text evidence="5">The sequence shown here is derived from an EMBL/GenBank/DDBJ whole genome shotgun (WGS) entry which is preliminary data.</text>
</comment>
<evidence type="ECO:0000256" key="2">
    <source>
        <dbReference type="SAM" id="MobiDB-lite"/>
    </source>
</evidence>
<evidence type="ECO:0000313" key="5">
    <source>
        <dbReference type="EMBL" id="ROV95539.1"/>
    </source>
</evidence>
<feature type="compositionally biased region" description="Low complexity" evidence="2">
    <location>
        <begin position="60"/>
        <end position="78"/>
    </location>
</feature>
<feature type="compositionally biased region" description="Basic and acidic residues" evidence="2">
    <location>
        <begin position="1"/>
        <end position="14"/>
    </location>
</feature>
<feature type="domain" description="RPAP1 C-terminal" evidence="3">
    <location>
        <begin position="290"/>
        <end position="356"/>
    </location>
</feature>
<feature type="compositionally biased region" description="Basic and acidic residues" evidence="2">
    <location>
        <begin position="147"/>
        <end position="161"/>
    </location>
</feature>
<comment type="similarity">
    <text evidence="1">Belongs to the RPAP1 family.</text>
</comment>
<dbReference type="Pfam" id="PF08620">
    <property type="entry name" value="RPAP1_C"/>
    <property type="match status" value="1"/>
</dbReference>
<evidence type="ECO:0008006" key="7">
    <source>
        <dbReference type="Google" id="ProtNLM"/>
    </source>
</evidence>
<proteinExistence type="inferred from homology"/>
<dbReference type="OrthoDB" id="348201at2759"/>
<name>A0A423VWX6_CYTCH</name>
<dbReference type="AlphaFoldDB" id="A0A423VWX6"/>
<gene>
    <name evidence="5" type="ORF">VSDG_05345</name>
</gene>
<dbReference type="PANTHER" id="PTHR21483">
    <property type="entry name" value="RNA POLYMERASE II-ASSOCIATED PROTEIN 1"/>
    <property type="match status" value="1"/>
</dbReference>
<dbReference type="PANTHER" id="PTHR21483:SF18">
    <property type="entry name" value="RNA POLYMERASE II-ASSOCIATED PROTEIN 1"/>
    <property type="match status" value="1"/>
</dbReference>
<dbReference type="InterPro" id="IPR013930">
    <property type="entry name" value="RPAP1_N"/>
</dbReference>
<feature type="region of interest" description="Disordered" evidence="2">
    <location>
        <begin position="1"/>
        <end position="242"/>
    </location>
</feature>
<protein>
    <recommendedName>
        <fullName evidence="7">RNA polymerase II-associated protein RBA50</fullName>
    </recommendedName>
</protein>